<name>A0A5N6PEF3_9ASTR</name>
<protein>
    <submittedName>
        <fullName evidence="1">Uncharacterized protein</fullName>
    </submittedName>
</protein>
<dbReference type="Proteomes" id="UP000326396">
    <property type="component" value="Linkage Group LG12"/>
</dbReference>
<sequence>MWRLAIGEFENRRSRGVFLMPLSCERLSGIPDETEGNEASTPRRATTGIGLQVWEMDCRHQYNLSHMDCKLEDY</sequence>
<dbReference type="EMBL" id="SZYD01000004">
    <property type="protein sequence ID" value="KAD6453120.1"/>
    <property type="molecule type" value="Genomic_DNA"/>
</dbReference>
<evidence type="ECO:0000313" key="1">
    <source>
        <dbReference type="EMBL" id="KAD6453120.1"/>
    </source>
</evidence>
<accession>A0A5N6PEF3</accession>
<dbReference type="AlphaFoldDB" id="A0A5N6PEF3"/>
<gene>
    <name evidence="1" type="ORF">E3N88_07825</name>
</gene>
<keyword evidence="2" id="KW-1185">Reference proteome</keyword>
<comment type="caution">
    <text evidence="1">The sequence shown here is derived from an EMBL/GenBank/DDBJ whole genome shotgun (WGS) entry which is preliminary data.</text>
</comment>
<evidence type="ECO:0000313" key="2">
    <source>
        <dbReference type="Proteomes" id="UP000326396"/>
    </source>
</evidence>
<proteinExistence type="predicted"/>
<reference evidence="1 2" key="1">
    <citation type="submission" date="2019-05" db="EMBL/GenBank/DDBJ databases">
        <title>Mikania micrantha, genome provides insights into the molecular mechanism of rapid growth.</title>
        <authorList>
            <person name="Liu B."/>
        </authorList>
    </citation>
    <scope>NUCLEOTIDE SEQUENCE [LARGE SCALE GENOMIC DNA]</scope>
    <source>
        <strain evidence="1">NLD-2019</strain>
        <tissue evidence="1">Leaf</tissue>
    </source>
</reference>
<organism evidence="1 2">
    <name type="scientific">Mikania micrantha</name>
    <name type="common">bitter vine</name>
    <dbReference type="NCBI Taxonomy" id="192012"/>
    <lineage>
        <taxon>Eukaryota</taxon>
        <taxon>Viridiplantae</taxon>
        <taxon>Streptophyta</taxon>
        <taxon>Embryophyta</taxon>
        <taxon>Tracheophyta</taxon>
        <taxon>Spermatophyta</taxon>
        <taxon>Magnoliopsida</taxon>
        <taxon>eudicotyledons</taxon>
        <taxon>Gunneridae</taxon>
        <taxon>Pentapetalae</taxon>
        <taxon>asterids</taxon>
        <taxon>campanulids</taxon>
        <taxon>Asterales</taxon>
        <taxon>Asteraceae</taxon>
        <taxon>Asteroideae</taxon>
        <taxon>Heliantheae alliance</taxon>
        <taxon>Eupatorieae</taxon>
        <taxon>Mikania</taxon>
    </lineage>
</organism>